<protein>
    <submittedName>
        <fullName evidence="3">Chaperone protein DnaK</fullName>
    </submittedName>
</protein>
<dbReference type="SUPFAM" id="SSF57997">
    <property type="entry name" value="Tropomyosin"/>
    <property type="match status" value="1"/>
</dbReference>
<evidence type="ECO:0000313" key="3">
    <source>
        <dbReference type="EMBL" id="JAT55379.1"/>
    </source>
</evidence>
<dbReference type="PANTHER" id="PTHR31762">
    <property type="entry name" value="FAS-BINDING FACTOR-LIKE PROTEIN"/>
    <property type="match status" value="1"/>
</dbReference>
<name>A0A1D1YL66_9ARAE</name>
<reference evidence="3" key="1">
    <citation type="submission" date="2015-07" db="EMBL/GenBank/DDBJ databases">
        <title>Transcriptome Assembly of Anthurium amnicola.</title>
        <authorList>
            <person name="Suzuki J."/>
        </authorList>
    </citation>
    <scope>NUCLEOTIDE SEQUENCE</scope>
</reference>
<feature type="non-terminal residue" evidence="3">
    <location>
        <position position="1"/>
    </location>
</feature>
<dbReference type="GO" id="GO:0000911">
    <property type="term" value="P:cytokinesis by cell plate formation"/>
    <property type="evidence" value="ECO:0007669"/>
    <property type="project" value="InterPro"/>
</dbReference>
<feature type="region of interest" description="Disordered" evidence="2">
    <location>
        <begin position="456"/>
        <end position="479"/>
    </location>
</feature>
<feature type="compositionally biased region" description="Pro residues" evidence="2">
    <location>
        <begin position="1"/>
        <end position="27"/>
    </location>
</feature>
<dbReference type="PANTHER" id="PTHR31762:SF17">
    <property type="entry name" value="COILED-COIL DOMAIN-CONTAINING PROTEIN SCD2"/>
    <property type="match status" value="1"/>
</dbReference>
<feature type="compositionally biased region" description="Acidic residues" evidence="2">
    <location>
        <begin position="162"/>
        <end position="177"/>
    </location>
</feature>
<dbReference type="InterPro" id="IPR040321">
    <property type="entry name" value="SCD2-like"/>
</dbReference>
<sequence length="501" mass="55272">LLPLPTPQHPRHAPPPPSIPTSLPPPLLRGRSQAPTAFPRSSVAIFDPKKRPQRTLEISDRSVVIRWAASLSLSLSVICSRGLPLAAMEGRRSARAESPVYVRQKSVASSAGGLASSPVMSPVHRHVRSGSAGMANFRRNQNSAARAAAQRLARVMAHQPAEEDDDEDEDDEDDEDSGIPLVNPFDIGSRQRRPAGRSASPALGRYPVEQTPAVHSTSAGRPSSVAKSAILIPPIKPVLLPRITTVPSEPEGDHQRETRLPFDLGHSNMRETVHQRASSALQDEIDMLQEENENFLEKLRLAEERREEAEARIKQLEKQVSSLGEGVSLEACLLRRKEEALQQREAALKAAAQTTNARNEAIAALRMEAETAREEARSAIEQLQEADFDVKSLKTVTQRMILSQEEMEEVVLKRCWLARYWKLCVQFGIHSEIAETRHEYWSSLAPLPVEVVLSAGEKAREESSPGNTGSEERGLNDLSGEKNIENMLLVEKGLRELASLK</sequence>
<feature type="non-terminal residue" evidence="3">
    <location>
        <position position="501"/>
    </location>
</feature>
<feature type="coiled-coil region" evidence="1">
    <location>
        <begin position="278"/>
        <end position="389"/>
    </location>
</feature>
<evidence type="ECO:0000256" key="2">
    <source>
        <dbReference type="SAM" id="MobiDB-lite"/>
    </source>
</evidence>
<gene>
    <name evidence="3" type="primary">dnaK_22</name>
    <name evidence="3" type="ORF">g.56559</name>
</gene>
<feature type="region of interest" description="Disordered" evidence="2">
    <location>
        <begin position="1"/>
        <end position="41"/>
    </location>
</feature>
<proteinExistence type="predicted"/>
<feature type="compositionally biased region" description="Low complexity" evidence="2">
    <location>
        <begin position="141"/>
        <end position="154"/>
    </location>
</feature>
<dbReference type="EMBL" id="GDJX01012557">
    <property type="protein sequence ID" value="JAT55379.1"/>
    <property type="molecule type" value="Transcribed_RNA"/>
</dbReference>
<organism evidence="3">
    <name type="scientific">Anthurium amnicola</name>
    <dbReference type="NCBI Taxonomy" id="1678845"/>
    <lineage>
        <taxon>Eukaryota</taxon>
        <taxon>Viridiplantae</taxon>
        <taxon>Streptophyta</taxon>
        <taxon>Embryophyta</taxon>
        <taxon>Tracheophyta</taxon>
        <taxon>Spermatophyta</taxon>
        <taxon>Magnoliopsida</taxon>
        <taxon>Liliopsida</taxon>
        <taxon>Araceae</taxon>
        <taxon>Pothoideae</taxon>
        <taxon>Potheae</taxon>
        <taxon>Anthurium</taxon>
    </lineage>
</organism>
<evidence type="ECO:0000256" key="1">
    <source>
        <dbReference type="SAM" id="Coils"/>
    </source>
</evidence>
<dbReference type="AlphaFoldDB" id="A0A1D1YL66"/>
<feature type="region of interest" description="Disordered" evidence="2">
    <location>
        <begin position="141"/>
        <end position="221"/>
    </location>
</feature>
<keyword evidence="1" id="KW-0175">Coiled coil</keyword>
<feature type="compositionally biased region" description="Basic and acidic residues" evidence="2">
    <location>
        <begin position="470"/>
        <end position="479"/>
    </location>
</feature>
<accession>A0A1D1YL66</accession>